<evidence type="ECO:0000256" key="1">
    <source>
        <dbReference type="ARBA" id="ARBA00023239"/>
    </source>
</evidence>
<dbReference type="InterPro" id="IPR044144">
    <property type="entry name" value="SAF_UxaA/GarD"/>
</dbReference>
<dbReference type="OrthoDB" id="9804574at2"/>
<gene>
    <name evidence="3" type="ORF">SBA5_920009</name>
</gene>
<evidence type="ECO:0000313" key="3">
    <source>
        <dbReference type="EMBL" id="SPE31981.1"/>
    </source>
</evidence>
<evidence type="ECO:0000313" key="4">
    <source>
        <dbReference type="Proteomes" id="UP000239735"/>
    </source>
</evidence>
<proteinExistence type="predicted"/>
<dbReference type="EMBL" id="OKRB01000155">
    <property type="protein sequence ID" value="SPE31981.1"/>
    <property type="molecule type" value="Genomic_DNA"/>
</dbReference>
<sequence>MMNAQANSSAFQVGASDNVATLLGEVAPGAEVTVVGPAGKRAIAAREMIALGHKIALAPMNKGEAITKFGVVIGIATRRIEPGEWVHLHNCRSQLDERSGSFDVQTGAPPVAKPG</sequence>
<accession>A0A2N9M954</accession>
<feature type="domain" description="SAF" evidence="2">
    <location>
        <begin position="17"/>
        <end position="92"/>
    </location>
</feature>
<protein>
    <recommendedName>
        <fullName evidence="2">SAF domain-containing protein</fullName>
    </recommendedName>
</protein>
<dbReference type="GO" id="GO:0019698">
    <property type="term" value="P:D-galacturonate catabolic process"/>
    <property type="evidence" value="ECO:0007669"/>
    <property type="project" value="TreeGrafter"/>
</dbReference>
<organism evidence="3 4">
    <name type="scientific">Candidatus Sulfuritelmatomonas gaucii</name>
    <dbReference type="NCBI Taxonomy" id="2043161"/>
    <lineage>
        <taxon>Bacteria</taxon>
        <taxon>Pseudomonadati</taxon>
        <taxon>Acidobacteriota</taxon>
        <taxon>Terriglobia</taxon>
        <taxon>Terriglobales</taxon>
        <taxon>Acidobacteriaceae</taxon>
        <taxon>Candidatus Sulfuritelmatomonas</taxon>
    </lineage>
</organism>
<dbReference type="SMART" id="SM00858">
    <property type="entry name" value="SAF"/>
    <property type="match status" value="1"/>
</dbReference>
<dbReference type="PANTHER" id="PTHR30536:SF5">
    <property type="entry name" value="ALTRONATE DEHYDRATASE"/>
    <property type="match status" value="1"/>
</dbReference>
<dbReference type="Proteomes" id="UP000239735">
    <property type="component" value="Unassembled WGS sequence"/>
</dbReference>
<dbReference type="GO" id="GO:0016829">
    <property type="term" value="F:lyase activity"/>
    <property type="evidence" value="ECO:0007669"/>
    <property type="project" value="UniProtKB-KW"/>
</dbReference>
<dbReference type="AlphaFoldDB" id="A0A2N9M954"/>
<dbReference type="InterPro" id="IPR052172">
    <property type="entry name" value="UxaA_altronate/galactarate_dh"/>
</dbReference>
<evidence type="ECO:0000259" key="2">
    <source>
        <dbReference type="SMART" id="SM00858"/>
    </source>
</evidence>
<dbReference type="Pfam" id="PF08666">
    <property type="entry name" value="SAF"/>
    <property type="match status" value="1"/>
</dbReference>
<dbReference type="CDD" id="cd11613">
    <property type="entry name" value="SAF_AH_GD"/>
    <property type="match status" value="1"/>
</dbReference>
<dbReference type="Gene3D" id="2.30.130.110">
    <property type="match status" value="1"/>
</dbReference>
<dbReference type="InterPro" id="IPR013974">
    <property type="entry name" value="SAF"/>
</dbReference>
<keyword evidence="1" id="KW-0456">Lyase</keyword>
<reference evidence="4" key="1">
    <citation type="submission" date="2018-02" db="EMBL/GenBank/DDBJ databases">
        <authorList>
            <person name="Hausmann B."/>
        </authorList>
    </citation>
    <scope>NUCLEOTIDE SEQUENCE [LARGE SCALE GENOMIC DNA]</scope>
    <source>
        <strain evidence="4">Peat soil MAG SbA5</strain>
    </source>
</reference>
<dbReference type="PANTHER" id="PTHR30536">
    <property type="entry name" value="ALTRONATE/GALACTARATE DEHYDRATASE"/>
    <property type="match status" value="1"/>
</dbReference>
<name>A0A2N9M954_9BACT</name>